<dbReference type="SUPFAM" id="SSF55785">
    <property type="entry name" value="PYP-like sensor domain (PAS domain)"/>
    <property type="match status" value="1"/>
</dbReference>
<dbReference type="EC" id="2.7.13.3" evidence="2"/>
<keyword evidence="3" id="KW-0597">Phosphoprotein</keyword>
<dbReference type="SMART" id="SM00388">
    <property type="entry name" value="HisKA"/>
    <property type="match status" value="1"/>
</dbReference>
<dbReference type="Pfam" id="PF02518">
    <property type="entry name" value="HATPase_c"/>
    <property type="match status" value="1"/>
</dbReference>
<dbReference type="Pfam" id="PF00512">
    <property type="entry name" value="HisKA"/>
    <property type="match status" value="1"/>
</dbReference>
<comment type="caution">
    <text evidence="10">The sequence shown here is derived from an EMBL/GenBank/DDBJ whole genome shotgun (WGS) entry which is preliminary data.</text>
</comment>
<dbReference type="SUPFAM" id="SSF47384">
    <property type="entry name" value="Homodimeric domain of signal transducing histidine kinase"/>
    <property type="match status" value="1"/>
</dbReference>
<evidence type="ECO:0000256" key="3">
    <source>
        <dbReference type="ARBA" id="ARBA00022553"/>
    </source>
</evidence>
<keyword evidence="5" id="KW-0547">Nucleotide-binding</keyword>
<evidence type="ECO:0000313" key="11">
    <source>
        <dbReference type="Proteomes" id="UP001596047"/>
    </source>
</evidence>
<dbReference type="Proteomes" id="UP001596047">
    <property type="component" value="Unassembled WGS sequence"/>
</dbReference>
<evidence type="ECO:0000256" key="7">
    <source>
        <dbReference type="ARBA" id="ARBA00022840"/>
    </source>
</evidence>
<dbReference type="InterPro" id="IPR000014">
    <property type="entry name" value="PAS"/>
</dbReference>
<dbReference type="InterPro" id="IPR035965">
    <property type="entry name" value="PAS-like_dom_sf"/>
</dbReference>
<evidence type="ECO:0000256" key="5">
    <source>
        <dbReference type="ARBA" id="ARBA00022741"/>
    </source>
</evidence>
<evidence type="ECO:0000256" key="8">
    <source>
        <dbReference type="ARBA" id="ARBA00023012"/>
    </source>
</evidence>
<evidence type="ECO:0000256" key="2">
    <source>
        <dbReference type="ARBA" id="ARBA00012438"/>
    </source>
</evidence>
<proteinExistence type="predicted"/>
<dbReference type="Gene3D" id="1.10.287.130">
    <property type="match status" value="1"/>
</dbReference>
<dbReference type="Gene3D" id="3.30.450.40">
    <property type="match status" value="1"/>
</dbReference>
<dbReference type="Gene3D" id="3.30.450.20">
    <property type="entry name" value="PAS domain"/>
    <property type="match status" value="1"/>
</dbReference>
<dbReference type="SUPFAM" id="SSF55874">
    <property type="entry name" value="ATPase domain of HSP90 chaperone/DNA topoisomerase II/histidine kinase"/>
    <property type="match status" value="1"/>
</dbReference>
<dbReference type="PANTHER" id="PTHR43065:SF34">
    <property type="entry name" value="SPORULATION KINASE A"/>
    <property type="match status" value="1"/>
</dbReference>
<dbReference type="InterPro" id="IPR004358">
    <property type="entry name" value="Sig_transdc_His_kin-like_C"/>
</dbReference>
<dbReference type="CDD" id="cd00130">
    <property type="entry name" value="PAS"/>
    <property type="match status" value="1"/>
</dbReference>
<dbReference type="InterPro" id="IPR003661">
    <property type="entry name" value="HisK_dim/P_dom"/>
</dbReference>
<keyword evidence="11" id="KW-1185">Reference proteome</keyword>
<keyword evidence="6" id="KW-0418">Kinase</keyword>
<gene>
    <name evidence="10" type="ORF">ACFPYJ_29170</name>
</gene>
<comment type="catalytic activity">
    <reaction evidence="1">
        <text>ATP + protein L-histidine = ADP + protein N-phospho-L-histidine.</text>
        <dbReference type="EC" id="2.7.13.3"/>
    </reaction>
</comment>
<name>A0ABW0W9S6_9BACL</name>
<dbReference type="InterPro" id="IPR005467">
    <property type="entry name" value="His_kinase_dom"/>
</dbReference>
<dbReference type="InterPro" id="IPR029016">
    <property type="entry name" value="GAF-like_dom_sf"/>
</dbReference>
<dbReference type="GO" id="GO:0005524">
    <property type="term" value="F:ATP binding"/>
    <property type="evidence" value="ECO:0007669"/>
    <property type="project" value="UniProtKB-KW"/>
</dbReference>
<keyword evidence="4" id="KW-0808">Transferase</keyword>
<dbReference type="SMART" id="SM00387">
    <property type="entry name" value="HATPase_c"/>
    <property type="match status" value="1"/>
</dbReference>
<dbReference type="InterPro" id="IPR003594">
    <property type="entry name" value="HATPase_dom"/>
</dbReference>
<keyword evidence="8" id="KW-0902">Two-component regulatory system</keyword>
<dbReference type="EMBL" id="JBHSOW010000116">
    <property type="protein sequence ID" value="MFC5653110.1"/>
    <property type="molecule type" value="Genomic_DNA"/>
</dbReference>
<dbReference type="InterPro" id="IPR036890">
    <property type="entry name" value="HATPase_C_sf"/>
</dbReference>
<evidence type="ECO:0000256" key="4">
    <source>
        <dbReference type="ARBA" id="ARBA00022679"/>
    </source>
</evidence>
<dbReference type="PROSITE" id="PS50109">
    <property type="entry name" value="HIS_KIN"/>
    <property type="match status" value="1"/>
</dbReference>
<dbReference type="InterPro" id="IPR036097">
    <property type="entry name" value="HisK_dim/P_sf"/>
</dbReference>
<feature type="domain" description="Histidine kinase" evidence="9">
    <location>
        <begin position="325"/>
        <end position="526"/>
    </location>
</feature>
<evidence type="ECO:0000313" key="10">
    <source>
        <dbReference type="EMBL" id="MFC5653110.1"/>
    </source>
</evidence>
<dbReference type="PANTHER" id="PTHR43065">
    <property type="entry name" value="SENSOR HISTIDINE KINASE"/>
    <property type="match status" value="1"/>
</dbReference>
<organism evidence="10 11">
    <name type="scientific">Paenibacillus solisilvae</name>
    <dbReference type="NCBI Taxonomy" id="2486751"/>
    <lineage>
        <taxon>Bacteria</taxon>
        <taxon>Bacillati</taxon>
        <taxon>Bacillota</taxon>
        <taxon>Bacilli</taxon>
        <taxon>Bacillales</taxon>
        <taxon>Paenibacillaceae</taxon>
        <taxon>Paenibacillus</taxon>
    </lineage>
</organism>
<accession>A0ABW0W9S6</accession>
<evidence type="ECO:0000256" key="1">
    <source>
        <dbReference type="ARBA" id="ARBA00000085"/>
    </source>
</evidence>
<reference evidence="11" key="1">
    <citation type="journal article" date="2019" name="Int. J. Syst. Evol. Microbiol.">
        <title>The Global Catalogue of Microorganisms (GCM) 10K type strain sequencing project: providing services to taxonomists for standard genome sequencing and annotation.</title>
        <authorList>
            <consortium name="The Broad Institute Genomics Platform"/>
            <consortium name="The Broad Institute Genome Sequencing Center for Infectious Disease"/>
            <person name="Wu L."/>
            <person name="Ma J."/>
        </authorList>
    </citation>
    <scope>NUCLEOTIDE SEQUENCE [LARGE SCALE GENOMIC DNA]</scope>
    <source>
        <strain evidence="11">CGMCC 1.3240</strain>
    </source>
</reference>
<sequence>MEKTWILEAKQQLQGRSVDPAMPLPQKHRITAEELADKLVKYREFISILQFFVDKFLTSVPGSPFLIGISDDQGNILAFQGDPSILDAVNELGIVEGVSMIDENEINSVMMCLRYGRPFELIGEDHYYHMLSRLACCTVPFYWEDGRRVAGTISFMTDIGFAHPHLIALLSTIADSAQRELLLRRQNLQLQILNHVLLETNYYGVIVTDETGSIIEINDTCLAILQADSWDKASYVDSSVYELETVGAYFERVLVKDEACIGVEICIRKHDQPRYYILDVVPIRGFDQVINRAVASLRDITEIKSTEAMLRNTEKLIFAGQLAVSIAHEVRNPLTTVKGMMQLSGKQIRPDYYSTMMSELDRMNLIVSEFMILGKPQSVVFKEEQCLAILQEVLHVFDFQATMNGIIINSNFQESLVIRCDRNQIKQMFLNILKNAMEAMPFGGTIEIDADTAPGPFQRIRISDNGEGMTDKVLRQIGEPFHTTKPDGNGLGMMIVRKIIASHKGRMSIESKVDEGTTVEICLPGL</sequence>
<dbReference type="RefSeq" id="WP_379191765.1">
    <property type="nucleotide sequence ID" value="NZ_JBHSOW010000116.1"/>
</dbReference>
<evidence type="ECO:0000259" key="9">
    <source>
        <dbReference type="PROSITE" id="PS50109"/>
    </source>
</evidence>
<dbReference type="CDD" id="cd00082">
    <property type="entry name" value="HisKA"/>
    <property type="match status" value="1"/>
</dbReference>
<dbReference type="Gene3D" id="3.30.565.10">
    <property type="entry name" value="Histidine kinase-like ATPase, C-terminal domain"/>
    <property type="match status" value="1"/>
</dbReference>
<protein>
    <recommendedName>
        <fullName evidence="2">histidine kinase</fullName>
        <ecNumber evidence="2">2.7.13.3</ecNumber>
    </recommendedName>
</protein>
<keyword evidence="7 10" id="KW-0067">ATP-binding</keyword>
<dbReference type="PRINTS" id="PR00344">
    <property type="entry name" value="BCTRLSENSOR"/>
</dbReference>
<evidence type="ECO:0000256" key="6">
    <source>
        <dbReference type="ARBA" id="ARBA00022777"/>
    </source>
</evidence>